<comment type="caution">
    <text evidence="2">The sequence shown here is derived from an EMBL/GenBank/DDBJ whole genome shotgun (WGS) entry which is preliminary data.</text>
</comment>
<evidence type="ECO:0000313" key="3">
    <source>
        <dbReference type="Proteomes" id="UP000269221"/>
    </source>
</evidence>
<protein>
    <submittedName>
        <fullName evidence="2">Uncharacterized protein</fullName>
    </submittedName>
</protein>
<proteinExistence type="predicted"/>
<keyword evidence="3" id="KW-1185">Reference proteome</keyword>
<evidence type="ECO:0000256" key="1">
    <source>
        <dbReference type="SAM" id="MobiDB-lite"/>
    </source>
</evidence>
<feature type="region of interest" description="Disordered" evidence="1">
    <location>
        <begin position="1"/>
        <end position="39"/>
    </location>
</feature>
<evidence type="ECO:0000313" key="2">
    <source>
        <dbReference type="EMBL" id="RMC07125.1"/>
    </source>
</evidence>
<reference evidence="2 3" key="1">
    <citation type="submission" date="2018-07" db="EMBL/GenBank/DDBJ databases">
        <title>A high quality draft genome assembly of the barn swallow (H. rustica rustica).</title>
        <authorList>
            <person name="Formenti G."/>
            <person name="Chiara M."/>
            <person name="Poveda L."/>
            <person name="Francoijs K.-J."/>
            <person name="Bonisoli-Alquati A."/>
            <person name="Canova L."/>
            <person name="Gianfranceschi L."/>
            <person name="Horner D.S."/>
            <person name="Saino N."/>
        </authorList>
    </citation>
    <scope>NUCLEOTIDE SEQUENCE [LARGE SCALE GENOMIC DNA]</scope>
    <source>
        <strain evidence="2">Chelidonia</strain>
        <tissue evidence="2">Blood</tissue>
    </source>
</reference>
<name>A0A3M0K1N0_HIRRU</name>
<accession>A0A3M0K1N0</accession>
<dbReference type="AlphaFoldDB" id="A0A3M0K1N0"/>
<sequence>MMTTMTAAVTSRLGGRWREGRKRQRRHLGQGGVGPGLRLPGVAMGSAEALALKFRVEWPSVLRVSRPEEAQG</sequence>
<dbReference type="EMBL" id="QRBI01000120">
    <property type="protein sequence ID" value="RMC07125.1"/>
    <property type="molecule type" value="Genomic_DNA"/>
</dbReference>
<organism evidence="2 3">
    <name type="scientific">Hirundo rustica rustica</name>
    <dbReference type="NCBI Taxonomy" id="333673"/>
    <lineage>
        <taxon>Eukaryota</taxon>
        <taxon>Metazoa</taxon>
        <taxon>Chordata</taxon>
        <taxon>Craniata</taxon>
        <taxon>Vertebrata</taxon>
        <taxon>Euteleostomi</taxon>
        <taxon>Archelosauria</taxon>
        <taxon>Archosauria</taxon>
        <taxon>Dinosauria</taxon>
        <taxon>Saurischia</taxon>
        <taxon>Theropoda</taxon>
        <taxon>Coelurosauria</taxon>
        <taxon>Aves</taxon>
        <taxon>Neognathae</taxon>
        <taxon>Neoaves</taxon>
        <taxon>Telluraves</taxon>
        <taxon>Australaves</taxon>
        <taxon>Passeriformes</taxon>
        <taxon>Sylvioidea</taxon>
        <taxon>Hirundinidae</taxon>
        <taxon>Hirundo</taxon>
    </lineage>
</organism>
<gene>
    <name evidence="2" type="ORF">DUI87_16581</name>
</gene>
<dbReference type="Proteomes" id="UP000269221">
    <property type="component" value="Unassembled WGS sequence"/>
</dbReference>
<feature type="compositionally biased region" description="Basic residues" evidence="1">
    <location>
        <begin position="19"/>
        <end position="28"/>
    </location>
</feature>